<proteinExistence type="predicted"/>
<sequence>MDSSSSVNIDDVDDLFDICLIIHMKSLILLTKQALCCECHGNYDDTNWKQAFDKYFMPFLKLTPFAKSEKKD</sequence>
<evidence type="ECO:0000313" key="1">
    <source>
        <dbReference type="EMBL" id="CAF0900745.1"/>
    </source>
</evidence>
<evidence type="ECO:0000313" key="2">
    <source>
        <dbReference type="Proteomes" id="UP000663852"/>
    </source>
</evidence>
<dbReference type="AlphaFoldDB" id="A0A813ZKT2"/>
<organism evidence="1 2">
    <name type="scientific">Adineta ricciae</name>
    <name type="common">Rotifer</name>
    <dbReference type="NCBI Taxonomy" id="249248"/>
    <lineage>
        <taxon>Eukaryota</taxon>
        <taxon>Metazoa</taxon>
        <taxon>Spiralia</taxon>
        <taxon>Gnathifera</taxon>
        <taxon>Rotifera</taxon>
        <taxon>Eurotatoria</taxon>
        <taxon>Bdelloidea</taxon>
        <taxon>Adinetida</taxon>
        <taxon>Adinetidae</taxon>
        <taxon>Adineta</taxon>
    </lineage>
</organism>
<comment type="caution">
    <text evidence="1">The sequence shown here is derived from an EMBL/GenBank/DDBJ whole genome shotgun (WGS) entry which is preliminary data.</text>
</comment>
<reference evidence="1" key="1">
    <citation type="submission" date="2021-02" db="EMBL/GenBank/DDBJ databases">
        <authorList>
            <person name="Nowell W R."/>
        </authorList>
    </citation>
    <scope>NUCLEOTIDE SEQUENCE</scope>
</reference>
<protein>
    <submittedName>
        <fullName evidence="1">Uncharacterized protein</fullName>
    </submittedName>
</protein>
<accession>A0A813ZKT2</accession>
<gene>
    <name evidence="1" type="ORF">EDS130_LOCUS9769</name>
</gene>
<dbReference type="Proteomes" id="UP000663852">
    <property type="component" value="Unassembled WGS sequence"/>
</dbReference>
<name>A0A813ZKT2_ADIRI</name>
<dbReference type="EMBL" id="CAJNOJ010000033">
    <property type="protein sequence ID" value="CAF0900745.1"/>
    <property type="molecule type" value="Genomic_DNA"/>
</dbReference>